<dbReference type="Gene3D" id="3.40.640.10">
    <property type="entry name" value="Type I PLP-dependent aspartate aminotransferase-like (Major domain)"/>
    <property type="match status" value="1"/>
</dbReference>
<evidence type="ECO:0000256" key="2">
    <source>
        <dbReference type="ARBA" id="ARBA00037999"/>
    </source>
</evidence>
<comment type="similarity">
    <text evidence="2 5">Belongs to the DegT/DnrJ/EryC1 family.</text>
</comment>
<dbReference type="PANTHER" id="PTHR30244:SF34">
    <property type="entry name" value="DTDP-4-AMINO-4,6-DIDEOXYGALACTOSE TRANSAMINASE"/>
    <property type="match status" value="1"/>
</dbReference>
<evidence type="ECO:0000256" key="4">
    <source>
        <dbReference type="PIRSR" id="PIRSR000390-2"/>
    </source>
</evidence>
<dbReference type="Proteomes" id="UP000280507">
    <property type="component" value="Unassembled WGS sequence"/>
</dbReference>
<gene>
    <name evidence="6" type="ORF">EBI00_13850</name>
</gene>
<evidence type="ECO:0000256" key="3">
    <source>
        <dbReference type="PIRSR" id="PIRSR000390-1"/>
    </source>
</evidence>
<dbReference type="Gene3D" id="3.90.1150.10">
    <property type="entry name" value="Aspartate Aminotransferase, domain 1"/>
    <property type="match status" value="1"/>
</dbReference>
<dbReference type="SUPFAM" id="SSF53383">
    <property type="entry name" value="PLP-dependent transferases"/>
    <property type="match status" value="1"/>
</dbReference>
<dbReference type="Pfam" id="PF01041">
    <property type="entry name" value="DegT_DnrJ_EryC1"/>
    <property type="match status" value="1"/>
</dbReference>
<dbReference type="EMBL" id="RIZG01000010">
    <property type="protein sequence ID" value="RNF48796.1"/>
    <property type="molecule type" value="Genomic_DNA"/>
</dbReference>
<sequence>MKERIKLIKPYITFEEISSELEEVFNSGQLTKGPHVAKFIKSLTDYTGSSYAIPMTSATTALTMCLKVLGIKKGDKVAISDFSFPATANVVEDVEATPIFIDVDKNTYNMCVEDLRSKLDDKVKAVIFVDALGNPSGIDEIKSVCEEFGIPLIEDSACAIGSSVNGVKVGSIADLTCFSFHPRKLLTTGEGGAILTNNHEYASWLEMKANHGASGLRGKVFDFVDFGYNYRMSEIQALMGWKQIVKLDDITGRRNLIAKKYAQGLQPLGMKRQEATEGIYHNIQSLVFTVPETIKRDDLIEYLAEHNIESTLGTYCMSGTTFYSKKYNTIQPIAQWLENHTITLPCYDGVDLQRVISVITSFFYLNRKK</sequence>
<dbReference type="GO" id="GO:0008483">
    <property type="term" value="F:transaminase activity"/>
    <property type="evidence" value="ECO:0007669"/>
    <property type="project" value="UniProtKB-KW"/>
</dbReference>
<keyword evidence="6" id="KW-0808">Transferase</keyword>
<dbReference type="InterPro" id="IPR015421">
    <property type="entry name" value="PyrdxlP-dep_Trfase_major"/>
</dbReference>
<keyword evidence="7" id="KW-1185">Reference proteome</keyword>
<feature type="active site" description="Proton acceptor" evidence="3">
    <location>
        <position position="184"/>
    </location>
</feature>
<dbReference type="PANTHER" id="PTHR30244">
    <property type="entry name" value="TRANSAMINASE"/>
    <property type="match status" value="1"/>
</dbReference>
<protein>
    <submittedName>
        <fullName evidence="6">DegT/DnrJ/EryC1/StrS family aminotransferase</fullName>
    </submittedName>
</protein>
<dbReference type="InterPro" id="IPR015422">
    <property type="entry name" value="PyrdxlP-dep_Trfase_small"/>
</dbReference>
<name>A0A3M8PYA9_9GAMM</name>
<feature type="modified residue" description="N6-(pyridoxal phosphate)lysine" evidence="4">
    <location>
        <position position="184"/>
    </location>
</feature>
<accession>A0A3M8PYA9</accession>
<comment type="caution">
    <text evidence="6">The sequence shown here is derived from an EMBL/GenBank/DDBJ whole genome shotgun (WGS) entry which is preliminary data.</text>
</comment>
<dbReference type="PIRSF" id="PIRSF000390">
    <property type="entry name" value="PLP_StrS"/>
    <property type="match status" value="1"/>
</dbReference>
<dbReference type="GO" id="GO:0030170">
    <property type="term" value="F:pyridoxal phosphate binding"/>
    <property type="evidence" value="ECO:0007669"/>
    <property type="project" value="TreeGrafter"/>
</dbReference>
<evidence type="ECO:0000313" key="6">
    <source>
        <dbReference type="EMBL" id="RNF48796.1"/>
    </source>
</evidence>
<evidence type="ECO:0000256" key="5">
    <source>
        <dbReference type="RuleBase" id="RU004508"/>
    </source>
</evidence>
<reference evidence="6 7" key="1">
    <citation type="journal article" date="2012" name="Int. J. Syst. Evol. Microbiol.">
        <title>Marinomonas hwangdonensis sp. nov., isolated from seawater.</title>
        <authorList>
            <person name="Jung Y.T."/>
            <person name="Oh T.K."/>
            <person name="Yoon J.H."/>
        </authorList>
    </citation>
    <scope>NUCLEOTIDE SEQUENCE [LARGE SCALE GENOMIC DNA]</scope>
    <source>
        <strain evidence="6 7">HDW-15</strain>
    </source>
</reference>
<dbReference type="GO" id="GO:0000271">
    <property type="term" value="P:polysaccharide biosynthetic process"/>
    <property type="evidence" value="ECO:0007669"/>
    <property type="project" value="TreeGrafter"/>
</dbReference>
<dbReference type="InterPro" id="IPR015424">
    <property type="entry name" value="PyrdxlP-dep_Trfase"/>
</dbReference>
<organism evidence="6 7">
    <name type="scientific">Marinomonas hwangdonensis</name>
    <dbReference type="NCBI Taxonomy" id="1053647"/>
    <lineage>
        <taxon>Bacteria</taxon>
        <taxon>Pseudomonadati</taxon>
        <taxon>Pseudomonadota</taxon>
        <taxon>Gammaproteobacteria</taxon>
        <taxon>Oceanospirillales</taxon>
        <taxon>Oceanospirillaceae</taxon>
        <taxon>Marinomonas</taxon>
    </lineage>
</organism>
<dbReference type="RefSeq" id="WP_123096541.1">
    <property type="nucleotide sequence ID" value="NZ_RIZG01000010.1"/>
</dbReference>
<keyword evidence="1 4" id="KW-0663">Pyridoxal phosphate</keyword>
<dbReference type="InterPro" id="IPR000653">
    <property type="entry name" value="DegT/StrS_aminotransferase"/>
</dbReference>
<dbReference type="AlphaFoldDB" id="A0A3M8PYA9"/>
<evidence type="ECO:0000313" key="7">
    <source>
        <dbReference type="Proteomes" id="UP000280507"/>
    </source>
</evidence>
<keyword evidence="6" id="KW-0032">Aminotransferase</keyword>
<proteinExistence type="inferred from homology"/>
<evidence type="ECO:0000256" key="1">
    <source>
        <dbReference type="ARBA" id="ARBA00022898"/>
    </source>
</evidence>
<dbReference type="CDD" id="cd00616">
    <property type="entry name" value="AHBA_syn"/>
    <property type="match status" value="1"/>
</dbReference>
<dbReference type="OrthoDB" id="9804264at2"/>